<dbReference type="GO" id="GO:0034728">
    <property type="term" value="P:nucleosome organization"/>
    <property type="evidence" value="ECO:0007669"/>
    <property type="project" value="TreeGrafter"/>
</dbReference>
<sequence>MTGSAKYHYYFQAEKPKDCSAKEAEKRQAEEQKLIDSAKPLTEKEEEEKQELLKQGATDWTKREFQLFLRANEKYGREDLENIAKEMEKPLEEVKDYCDIFWTRFEELQDAEKILSNIEKGELRIQRRQAVKRALDAKVAKYKSPFQQLRIAYGANKGKTYTEDEDRFLVCEIHRLGFDKESVYEEVRQSVRNAPQFRFDWFLKSRTAVELQRRANTLITLIEREMGEVIEPVDKKRAAPAAEQKPIKGASAPAAKKTKSK</sequence>
<comment type="caution">
    <text evidence="5">The sequence shown here is derived from an EMBL/GenBank/DDBJ whole genome shotgun (WGS) entry which is preliminary data.</text>
</comment>
<feature type="region of interest" description="Disordered" evidence="3">
    <location>
        <begin position="18"/>
        <end position="55"/>
    </location>
</feature>
<name>A0A9P1N342_9PELO</name>
<organism evidence="5 6">
    <name type="scientific">Caenorhabditis angaria</name>
    <dbReference type="NCBI Taxonomy" id="860376"/>
    <lineage>
        <taxon>Eukaryota</taxon>
        <taxon>Metazoa</taxon>
        <taxon>Ecdysozoa</taxon>
        <taxon>Nematoda</taxon>
        <taxon>Chromadorea</taxon>
        <taxon>Rhabditida</taxon>
        <taxon>Rhabditina</taxon>
        <taxon>Rhabditomorpha</taxon>
        <taxon>Rhabditoidea</taxon>
        <taxon>Rhabditidae</taxon>
        <taxon>Peloderinae</taxon>
        <taxon>Caenorhabditis</taxon>
    </lineage>
</organism>
<dbReference type="Gene3D" id="1.20.5.1190">
    <property type="entry name" value="iswi atpase"/>
    <property type="match status" value="1"/>
</dbReference>
<reference evidence="5" key="1">
    <citation type="submission" date="2022-11" db="EMBL/GenBank/DDBJ databases">
        <authorList>
            <person name="Kikuchi T."/>
        </authorList>
    </citation>
    <scope>NUCLEOTIDE SEQUENCE</scope>
    <source>
        <strain evidence="5">PS1010</strain>
    </source>
</reference>
<dbReference type="InterPro" id="IPR015195">
    <property type="entry name" value="SLIDE"/>
</dbReference>
<dbReference type="GO" id="GO:0016887">
    <property type="term" value="F:ATP hydrolysis activity"/>
    <property type="evidence" value="ECO:0007669"/>
    <property type="project" value="TreeGrafter"/>
</dbReference>
<dbReference type="GO" id="GO:0140658">
    <property type="term" value="F:ATP-dependent chromatin remodeler activity"/>
    <property type="evidence" value="ECO:0007669"/>
    <property type="project" value="TreeGrafter"/>
</dbReference>
<comment type="subcellular location">
    <subcellularLocation>
        <location evidence="1">Nucleus</location>
    </subcellularLocation>
</comment>
<dbReference type="SMART" id="SM00717">
    <property type="entry name" value="SANT"/>
    <property type="match status" value="2"/>
</dbReference>
<dbReference type="InterPro" id="IPR009057">
    <property type="entry name" value="Homeodomain-like_sf"/>
</dbReference>
<accession>A0A9P1N342</accession>
<dbReference type="Pfam" id="PF09110">
    <property type="entry name" value="HAND"/>
    <property type="match status" value="1"/>
</dbReference>
<dbReference type="GO" id="GO:0000785">
    <property type="term" value="C:chromatin"/>
    <property type="evidence" value="ECO:0007669"/>
    <property type="project" value="TreeGrafter"/>
</dbReference>
<dbReference type="Gene3D" id="1.10.10.60">
    <property type="entry name" value="Homeodomain-like"/>
    <property type="match status" value="2"/>
</dbReference>
<gene>
    <name evidence="5" type="ORF">CAMP_LOCUS8777</name>
</gene>
<dbReference type="CDD" id="cd00167">
    <property type="entry name" value="SANT"/>
    <property type="match status" value="1"/>
</dbReference>
<dbReference type="InterPro" id="IPR001005">
    <property type="entry name" value="SANT/Myb"/>
</dbReference>
<feature type="region of interest" description="Disordered" evidence="3">
    <location>
        <begin position="233"/>
        <end position="261"/>
    </location>
</feature>
<dbReference type="Pfam" id="PF09111">
    <property type="entry name" value="SLIDE"/>
    <property type="match status" value="1"/>
</dbReference>
<evidence type="ECO:0000256" key="2">
    <source>
        <dbReference type="ARBA" id="ARBA00023242"/>
    </source>
</evidence>
<evidence type="ECO:0000313" key="6">
    <source>
        <dbReference type="Proteomes" id="UP001152747"/>
    </source>
</evidence>
<dbReference type="SUPFAM" id="SSF101224">
    <property type="entry name" value="HAND domain of the nucleosome remodeling ATPase ISWI"/>
    <property type="match status" value="1"/>
</dbReference>
<feature type="domain" description="SANT" evidence="4">
    <location>
        <begin position="55"/>
        <end position="106"/>
    </location>
</feature>
<dbReference type="InterPro" id="IPR017884">
    <property type="entry name" value="SANT_dom"/>
</dbReference>
<dbReference type="Proteomes" id="UP001152747">
    <property type="component" value="Unassembled WGS sequence"/>
</dbReference>
<dbReference type="GO" id="GO:0042393">
    <property type="term" value="F:histone binding"/>
    <property type="evidence" value="ECO:0007669"/>
    <property type="project" value="TreeGrafter"/>
</dbReference>
<keyword evidence="2" id="KW-0539">Nucleus</keyword>
<dbReference type="GO" id="GO:0031491">
    <property type="term" value="F:nucleosome binding"/>
    <property type="evidence" value="ECO:0007669"/>
    <property type="project" value="InterPro"/>
</dbReference>
<keyword evidence="6" id="KW-1185">Reference proteome</keyword>
<dbReference type="GO" id="GO:0003677">
    <property type="term" value="F:DNA binding"/>
    <property type="evidence" value="ECO:0007669"/>
    <property type="project" value="InterPro"/>
</dbReference>
<feature type="compositionally biased region" description="Basic and acidic residues" evidence="3">
    <location>
        <begin position="18"/>
        <end position="36"/>
    </location>
</feature>
<dbReference type="PANTHER" id="PTHR45623:SF49">
    <property type="entry name" value="SWI_SNF-RELATED MATRIX-ASSOCIATED ACTIN-DEPENDENT REGULATOR OF CHROMATIN SUBFAMILY A MEMBER 5"/>
    <property type="match status" value="1"/>
</dbReference>
<dbReference type="GO" id="GO:0005634">
    <property type="term" value="C:nucleus"/>
    <property type="evidence" value="ECO:0007669"/>
    <property type="project" value="UniProtKB-SubCell"/>
</dbReference>
<dbReference type="FunFam" id="1.10.10.60:FF:000049">
    <property type="entry name" value="SWI/SNF-related matrix-associated actin-dependent regulator of chromatin subfamily A member"/>
    <property type="match status" value="1"/>
</dbReference>
<protein>
    <recommendedName>
        <fullName evidence="4">SANT domain-containing protein</fullName>
    </recommendedName>
</protein>
<dbReference type="Gene3D" id="1.10.1040.30">
    <property type="entry name" value="ISWI, HAND domain"/>
    <property type="match status" value="1"/>
</dbReference>
<dbReference type="InterPro" id="IPR015194">
    <property type="entry name" value="ISWI_HAND-dom"/>
</dbReference>
<dbReference type="OrthoDB" id="5857104at2759"/>
<dbReference type="SUPFAM" id="SSF46689">
    <property type="entry name" value="Homeodomain-like"/>
    <property type="match status" value="2"/>
</dbReference>
<dbReference type="EMBL" id="CANHGI010000003">
    <property type="protein sequence ID" value="CAI5446140.1"/>
    <property type="molecule type" value="Genomic_DNA"/>
</dbReference>
<evidence type="ECO:0000259" key="4">
    <source>
        <dbReference type="PROSITE" id="PS51293"/>
    </source>
</evidence>
<evidence type="ECO:0000256" key="3">
    <source>
        <dbReference type="SAM" id="MobiDB-lite"/>
    </source>
</evidence>
<dbReference type="PROSITE" id="PS51293">
    <property type="entry name" value="SANT"/>
    <property type="match status" value="1"/>
</dbReference>
<evidence type="ECO:0000313" key="5">
    <source>
        <dbReference type="EMBL" id="CAI5446140.1"/>
    </source>
</evidence>
<evidence type="ECO:0000256" key="1">
    <source>
        <dbReference type="ARBA" id="ARBA00004123"/>
    </source>
</evidence>
<dbReference type="AlphaFoldDB" id="A0A9P1N342"/>
<proteinExistence type="predicted"/>
<dbReference type="PANTHER" id="PTHR45623">
    <property type="entry name" value="CHROMODOMAIN-HELICASE-DNA-BINDING PROTEIN 3-RELATED-RELATED"/>
    <property type="match status" value="1"/>
</dbReference>
<dbReference type="InterPro" id="IPR036306">
    <property type="entry name" value="ISWI_HAND-dom_sf"/>
</dbReference>